<dbReference type="AlphaFoldDB" id="A0A1V9GAX8"/>
<protein>
    <submittedName>
        <fullName evidence="2">SAM-dependent methyltransferase</fullName>
    </submittedName>
</protein>
<reference evidence="3" key="1">
    <citation type="submission" date="2016-04" db="EMBL/GenBank/DDBJ databases">
        <authorList>
            <person name="Chen L."/>
            <person name="Zhuang W."/>
            <person name="Wang G."/>
        </authorList>
    </citation>
    <scope>NUCLEOTIDE SEQUENCE [LARGE SCALE GENOMIC DNA]</scope>
    <source>
        <strain evidence="3">208</strain>
    </source>
</reference>
<dbReference type="Gene3D" id="3.40.50.150">
    <property type="entry name" value="Vaccinia Virus protein VP39"/>
    <property type="match status" value="1"/>
</dbReference>
<dbReference type="SUPFAM" id="SSF53335">
    <property type="entry name" value="S-adenosyl-L-methionine-dependent methyltransferases"/>
    <property type="match status" value="1"/>
</dbReference>
<gene>
    <name evidence="2" type="ORF">A4R26_11685</name>
</gene>
<organism evidence="2 3">
    <name type="scientific">Niastella populi</name>
    <dbReference type="NCBI Taxonomy" id="550983"/>
    <lineage>
        <taxon>Bacteria</taxon>
        <taxon>Pseudomonadati</taxon>
        <taxon>Bacteroidota</taxon>
        <taxon>Chitinophagia</taxon>
        <taxon>Chitinophagales</taxon>
        <taxon>Chitinophagaceae</taxon>
        <taxon>Niastella</taxon>
    </lineage>
</organism>
<dbReference type="STRING" id="550983.A4R26_11685"/>
<keyword evidence="2" id="KW-0489">Methyltransferase</keyword>
<evidence type="ECO:0000259" key="1">
    <source>
        <dbReference type="Pfam" id="PF13649"/>
    </source>
</evidence>
<dbReference type="EMBL" id="LWBP01000013">
    <property type="protein sequence ID" value="OQP67712.1"/>
    <property type="molecule type" value="Genomic_DNA"/>
</dbReference>
<sequence length="257" mass="29434">MNFRHRSYQSELLDRPDIPFEDIRRNMQELNFINTWLGGHAITVTGVKALVERLQSAPAADVLAKVASTAEASAKAVTICEIGCGGGDNLAAIQKWCKKKNIPVAFIGIDINRHCIDVASKRALANTQLIHSDYKDARLEKQPDIIFSSLFCHHFSDREMVKQLQWMKSNARVGFFINDLHRHKVAYYSIKVLTKLFSNSYLVKHDAPLSVARGFTKEEWLQFFNFAGISNFSIEWKWAFRWLVVYRNADPVNMKPE</sequence>
<dbReference type="GO" id="GO:0008168">
    <property type="term" value="F:methyltransferase activity"/>
    <property type="evidence" value="ECO:0007669"/>
    <property type="project" value="UniProtKB-KW"/>
</dbReference>
<name>A0A1V9GAX8_9BACT</name>
<keyword evidence="3" id="KW-1185">Reference proteome</keyword>
<comment type="caution">
    <text evidence="2">The sequence shown here is derived from an EMBL/GenBank/DDBJ whole genome shotgun (WGS) entry which is preliminary data.</text>
</comment>
<dbReference type="RefSeq" id="WP_081161293.1">
    <property type="nucleotide sequence ID" value="NZ_LWBP01000013.1"/>
</dbReference>
<dbReference type="InterPro" id="IPR029063">
    <property type="entry name" value="SAM-dependent_MTases_sf"/>
</dbReference>
<accession>A0A1V9GAX8</accession>
<evidence type="ECO:0000313" key="3">
    <source>
        <dbReference type="Proteomes" id="UP000192276"/>
    </source>
</evidence>
<dbReference type="GO" id="GO:0032259">
    <property type="term" value="P:methylation"/>
    <property type="evidence" value="ECO:0007669"/>
    <property type="project" value="UniProtKB-KW"/>
</dbReference>
<proteinExistence type="predicted"/>
<dbReference type="Proteomes" id="UP000192276">
    <property type="component" value="Unassembled WGS sequence"/>
</dbReference>
<feature type="domain" description="Methyltransferase" evidence="1">
    <location>
        <begin position="79"/>
        <end position="168"/>
    </location>
</feature>
<dbReference type="InterPro" id="IPR041698">
    <property type="entry name" value="Methyltransf_25"/>
</dbReference>
<dbReference type="Pfam" id="PF13649">
    <property type="entry name" value="Methyltransf_25"/>
    <property type="match status" value="1"/>
</dbReference>
<keyword evidence="2" id="KW-0808">Transferase</keyword>
<dbReference type="CDD" id="cd02440">
    <property type="entry name" value="AdoMet_MTases"/>
    <property type="match status" value="1"/>
</dbReference>
<dbReference type="OrthoDB" id="9800454at2"/>
<evidence type="ECO:0000313" key="2">
    <source>
        <dbReference type="EMBL" id="OQP67712.1"/>
    </source>
</evidence>